<name>C0FRH9_9FIRM</name>
<reference evidence="1 2" key="1">
    <citation type="submission" date="2009-02" db="EMBL/GenBank/DDBJ databases">
        <authorList>
            <person name="Fulton L."/>
            <person name="Clifton S."/>
            <person name="Fulton B."/>
            <person name="Xu J."/>
            <person name="Minx P."/>
            <person name="Pepin K.H."/>
            <person name="Johnson M."/>
            <person name="Bhonagiri V."/>
            <person name="Nash W.E."/>
            <person name="Mardis E.R."/>
            <person name="Wilson R.K."/>
        </authorList>
    </citation>
    <scope>NUCLEOTIDE SEQUENCE [LARGE SCALE GENOMIC DNA]</scope>
    <source>
        <strain evidence="1 2">DSM 16841</strain>
    </source>
</reference>
<gene>
    <name evidence="1" type="ORF">ROSEINA2194_01340</name>
</gene>
<sequence length="44" mass="5266">MLMPSIFGENLFDDFMSDFPFFDDRDLSIEKAKCNRTWLFLRGV</sequence>
<accession>C0FRH9</accession>
<evidence type="ECO:0000313" key="1">
    <source>
        <dbReference type="EMBL" id="EEG94832.1"/>
    </source>
</evidence>
<dbReference type="EMBL" id="ACFY01000054">
    <property type="protein sequence ID" value="EEG94832.1"/>
    <property type="molecule type" value="Genomic_DNA"/>
</dbReference>
<comment type="caution">
    <text evidence="1">The sequence shown here is derived from an EMBL/GenBank/DDBJ whole genome shotgun (WGS) entry which is preliminary data.</text>
</comment>
<organism evidence="1 2">
    <name type="scientific">Roseburia inulinivorans DSM 16841</name>
    <dbReference type="NCBI Taxonomy" id="622312"/>
    <lineage>
        <taxon>Bacteria</taxon>
        <taxon>Bacillati</taxon>
        <taxon>Bacillota</taxon>
        <taxon>Clostridia</taxon>
        <taxon>Lachnospirales</taxon>
        <taxon>Lachnospiraceae</taxon>
        <taxon>Roseburia</taxon>
    </lineage>
</organism>
<reference evidence="1 2" key="2">
    <citation type="submission" date="2009-03" db="EMBL/GenBank/DDBJ databases">
        <title>Draft genome sequence of Roseburia inulinivorans (DSM 16841).</title>
        <authorList>
            <person name="Sudarsanam P."/>
            <person name="Ley R."/>
            <person name="Guruge J."/>
            <person name="Turnbaugh P.J."/>
            <person name="Mahowald M."/>
            <person name="Liep D."/>
            <person name="Gordon J."/>
        </authorList>
    </citation>
    <scope>NUCLEOTIDE SEQUENCE [LARGE SCALE GENOMIC DNA]</scope>
    <source>
        <strain evidence="1 2">DSM 16841</strain>
    </source>
</reference>
<evidence type="ECO:0000313" key="2">
    <source>
        <dbReference type="Proteomes" id="UP000003561"/>
    </source>
</evidence>
<proteinExistence type="predicted"/>
<dbReference type="Proteomes" id="UP000003561">
    <property type="component" value="Unassembled WGS sequence"/>
</dbReference>
<dbReference type="AlphaFoldDB" id="C0FRH9"/>
<protein>
    <submittedName>
        <fullName evidence="1">Uncharacterized protein</fullName>
    </submittedName>
</protein>